<evidence type="ECO:0000313" key="2">
    <source>
        <dbReference type="EMBL" id="KAL0574183.1"/>
    </source>
</evidence>
<comment type="caution">
    <text evidence="2">The sequence shown here is derived from an EMBL/GenBank/DDBJ whole genome shotgun (WGS) entry which is preliminary data.</text>
</comment>
<keyword evidence="3" id="KW-1185">Reference proteome</keyword>
<feature type="region of interest" description="Disordered" evidence="1">
    <location>
        <begin position="189"/>
        <end position="210"/>
    </location>
</feature>
<reference evidence="2 3" key="1">
    <citation type="submission" date="2024-02" db="EMBL/GenBank/DDBJ databases">
        <title>A draft genome for the cacao thread blight pathogen Marasmius crinis-equi.</title>
        <authorList>
            <person name="Cohen S.P."/>
            <person name="Baruah I.K."/>
            <person name="Amoako-Attah I."/>
            <person name="Bukari Y."/>
            <person name="Meinhardt L.W."/>
            <person name="Bailey B.A."/>
        </authorList>
    </citation>
    <scope>NUCLEOTIDE SEQUENCE [LARGE SCALE GENOMIC DNA]</scope>
    <source>
        <strain evidence="2 3">GH-76</strain>
    </source>
</reference>
<evidence type="ECO:0000313" key="3">
    <source>
        <dbReference type="Proteomes" id="UP001465976"/>
    </source>
</evidence>
<feature type="compositionally biased region" description="Low complexity" evidence="1">
    <location>
        <begin position="191"/>
        <end position="204"/>
    </location>
</feature>
<dbReference type="EMBL" id="JBAHYK010000421">
    <property type="protein sequence ID" value="KAL0574183.1"/>
    <property type="molecule type" value="Genomic_DNA"/>
</dbReference>
<organism evidence="2 3">
    <name type="scientific">Marasmius crinis-equi</name>
    <dbReference type="NCBI Taxonomy" id="585013"/>
    <lineage>
        <taxon>Eukaryota</taxon>
        <taxon>Fungi</taxon>
        <taxon>Dikarya</taxon>
        <taxon>Basidiomycota</taxon>
        <taxon>Agaricomycotina</taxon>
        <taxon>Agaricomycetes</taxon>
        <taxon>Agaricomycetidae</taxon>
        <taxon>Agaricales</taxon>
        <taxon>Marasmiineae</taxon>
        <taxon>Marasmiaceae</taxon>
        <taxon>Marasmius</taxon>
    </lineage>
</organism>
<proteinExistence type="predicted"/>
<feature type="region of interest" description="Disordered" evidence="1">
    <location>
        <begin position="53"/>
        <end position="89"/>
    </location>
</feature>
<evidence type="ECO:0000256" key="1">
    <source>
        <dbReference type="SAM" id="MobiDB-lite"/>
    </source>
</evidence>
<accession>A0ABR3FFQ5</accession>
<protein>
    <submittedName>
        <fullName evidence="2">Uncharacterized protein</fullName>
    </submittedName>
</protein>
<feature type="region of interest" description="Disordered" evidence="1">
    <location>
        <begin position="222"/>
        <end position="247"/>
    </location>
</feature>
<dbReference type="Proteomes" id="UP001465976">
    <property type="component" value="Unassembled WGS sequence"/>
</dbReference>
<feature type="compositionally biased region" description="Gly residues" evidence="1">
    <location>
        <begin position="234"/>
        <end position="247"/>
    </location>
</feature>
<name>A0ABR3FFQ5_9AGAR</name>
<gene>
    <name evidence="2" type="ORF">V5O48_007775</name>
</gene>
<sequence>MLKLEAEHLRRELNEWHDRACIPRVEEPVRSESFSMVLHEELEVIPVMTSGTLEDEEDDDNGPHDNDIRSLQGSHDYAPIPSGGPLGIEEHQGMLMNSVVTGRPFPPAMSANRNFPLYNQQRPSFSHQPHSYPAFTSSHGPSPEGYVGPPVADTSYYGVTSEKYPNPPIQQYFDNLSFARRRAEANGRIRSNSIASMTSSGSASPPLYPYPHTQPQFEVGWARSQQHHPASVGKSGGIGNGPLLGMM</sequence>